<dbReference type="RefSeq" id="WP_248865740.1">
    <property type="nucleotide sequence ID" value="NZ_CP086322.1"/>
</dbReference>
<name>A0ABY4MAX4_9ACTN</name>
<protein>
    <submittedName>
        <fullName evidence="3">Uncharacterized protein</fullName>
    </submittedName>
</protein>
<sequence length="128" mass="13015">MPRPSLHPTDSTTESATDITGSPASSAPSAPSALLDSGPYALVDSGPPFRASPPPPSPPLPTPPRREVPHFEPVRAGGVRHRWRRTARQRMLAAGLAMTAAALALGIPTDAVRAAPTLGCPAATASGA</sequence>
<evidence type="ECO:0000313" key="4">
    <source>
        <dbReference type="Proteomes" id="UP000830115"/>
    </source>
</evidence>
<evidence type="ECO:0000256" key="1">
    <source>
        <dbReference type="SAM" id="MobiDB-lite"/>
    </source>
</evidence>
<proteinExistence type="predicted"/>
<keyword evidence="2" id="KW-0812">Transmembrane</keyword>
<feature type="compositionally biased region" description="Low complexity" evidence="1">
    <location>
        <begin position="22"/>
        <end position="33"/>
    </location>
</feature>
<keyword evidence="4" id="KW-1185">Reference proteome</keyword>
<feature type="compositionally biased region" description="Basic and acidic residues" evidence="1">
    <location>
        <begin position="64"/>
        <end position="73"/>
    </location>
</feature>
<feature type="transmembrane region" description="Helical" evidence="2">
    <location>
        <begin position="91"/>
        <end position="109"/>
    </location>
</feature>
<organism evidence="3 4">
    <name type="scientific">Streptomyces halobius</name>
    <dbReference type="NCBI Taxonomy" id="2879846"/>
    <lineage>
        <taxon>Bacteria</taxon>
        <taxon>Bacillati</taxon>
        <taxon>Actinomycetota</taxon>
        <taxon>Actinomycetes</taxon>
        <taxon>Kitasatosporales</taxon>
        <taxon>Streptomycetaceae</taxon>
        <taxon>Streptomyces</taxon>
    </lineage>
</organism>
<evidence type="ECO:0000256" key="2">
    <source>
        <dbReference type="SAM" id="Phobius"/>
    </source>
</evidence>
<dbReference type="EMBL" id="CP086322">
    <property type="protein sequence ID" value="UQA94887.1"/>
    <property type="molecule type" value="Genomic_DNA"/>
</dbReference>
<feature type="compositionally biased region" description="Polar residues" evidence="1">
    <location>
        <begin position="8"/>
        <end position="20"/>
    </location>
</feature>
<keyword evidence="2" id="KW-0472">Membrane</keyword>
<dbReference type="Proteomes" id="UP000830115">
    <property type="component" value="Chromosome"/>
</dbReference>
<accession>A0ABY4MAX4</accession>
<reference evidence="3" key="1">
    <citation type="submission" date="2021-10" db="EMBL/GenBank/DDBJ databases">
        <title>Streptomyces nigrumlapis sp.nov.,an antimicrobial producing actinobacterium isolated from Black Gobi rocks.</title>
        <authorList>
            <person name="Wen Y."/>
            <person name="Zhang W."/>
            <person name="Liu X.G."/>
        </authorList>
    </citation>
    <scope>NUCLEOTIDE SEQUENCE</scope>
    <source>
        <strain evidence="3">ST13-2-2</strain>
    </source>
</reference>
<keyword evidence="2" id="KW-1133">Transmembrane helix</keyword>
<feature type="compositionally biased region" description="Pro residues" evidence="1">
    <location>
        <begin position="50"/>
        <end position="63"/>
    </location>
</feature>
<gene>
    <name evidence="3" type="ORF">K9S39_26240</name>
</gene>
<evidence type="ECO:0000313" key="3">
    <source>
        <dbReference type="EMBL" id="UQA94887.1"/>
    </source>
</evidence>
<feature type="region of interest" description="Disordered" evidence="1">
    <location>
        <begin position="1"/>
        <end position="82"/>
    </location>
</feature>